<accession>A0ABT5DSD5</accession>
<comment type="caution">
    <text evidence="2">The sequence shown here is derived from an EMBL/GenBank/DDBJ whole genome shotgun (WGS) entry which is preliminary data.</text>
</comment>
<dbReference type="RefSeq" id="WP_272085049.1">
    <property type="nucleotide sequence ID" value="NZ_JAQNDL010000001.1"/>
</dbReference>
<evidence type="ECO:0000256" key="1">
    <source>
        <dbReference type="SAM" id="Phobius"/>
    </source>
</evidence>
<proteinExistence type="predicted"/>
<organism evidence="2 3">
    <name type="scientific">Nannocystis bainbridge</name>
    <dbReference type="NCBI Taxonomy" id="2995303"/>
    <lineage>
        <taxon>Bacteria</taxon>
        <taxon>Pseudomonadati</taxon>
        <taxon>Myxococcota</taxon>
        <taxon>Polyangia</taxon>
        <taxon>Nannocystales</taxon>
        <taxon>Nannocystaceae</taxon>
        <taxon>Nannocystis</taxon>
    </lineage>
</organism>
<dbReference type="Proteomes" id="UP001221686">
    <property type="component" value="Unassembled WGS sequence"/>
</dbReference>
<keyword evidence="1" id="KW-0472">Membrane</keyword>
<evidence type="ECO:0000313" key="2">
    <source>
        <dbReference type="EMBL" id="MDC0716557.1"/>
    </source>
</evidence>
<sequence>MSDLAIVDTKPLPPQRWGLLPTRQFWARAWLTPIALVYWLGYIGFFSLAESLQSNWWQTALGVCIFHALWGGLVERLYRRRLARRAANLLEATAPAPAFPMTGLPSRRDAPEFSVDDWEAFVARIFGRGADAVQTLAAVGLCLLFFYPGWPGKLVAVAAMLASTWIARTCLRRWRREALHGPRPAIDPPRVECRARH</sequence>
<dbReference type="EMBL" id="JAQNDL010000001">
    <property type="protein sequence ID" value="MDC0716557.1"/>
    <property type="molecule type" value="Genomic_DNA"/>
</dbReference>
<protein>
    <recommendedName>
        <fullName evidence="4">Glycosyl-4,4'-diaponeurosporenoate acyltransferase</fullName>
    </recommendedName>
</protein>
<keyword evidence="1" id="KW-0812">Transmembrane</keyword>
<reference evidence="2 3" key="1">
    <citation type="submission" date="2022-11" db="EMBL/GenBank/DDBJ databases">
        <title>Minimal conservation of predation-associated metabolite biosynthetic gene clusters underscores biosynthetic potential of Myxococcota including descriptions for ten novel species: Archangium lansinium sp. nov., Myxococcus landrumus sp. nov., Nannocystis bai.</title>
        <authorList>
            <person name="Ahearne A."/>
            <person name="Stevens C."/>
            <person name="Dowd S."/>
        </authorList>
    </citation>
    <scope>NUCLEOTIDE SEQUENCE [LARGE SCALE GENOMIC DNA]</scope>
    <source>
        <strain evidence="2 3">BB15-2</strain>
    </source>
</reference>
<keyword evidence="1" id="KW-1133">Transmembrane helix</keyword>
<evidence type="ECO:0000313" key="3">
    <source>
        <dbReference type="Proteomes" id="UP001221686"/>
    </source>
</evidence>
<keyword evidence="3" id="KW-1185">Reference proteome</keyword>
<gene>
    <name evidence="2" type="ORF">POL25_06620</name>
</gene>
<feature type="transmembrane region" description="Helical" evidence="1">
    <location>
        <begin position="25"/>
        <end position="49"/>
    </location>
</feature>
<feature type="transmembrane region" description="Helical" evidence="1">
    <location>
        <begin position="55"/>
        <end position="74"/>
    </location>
</feature>
<name>A0ABT5DSD5_9BACT</name>
<evidence type="ECO:0008006" key="4">
    <source>
        <dbReference type="Google" id="ProtNLM"/>
    </source>
</evidence>